<dbReference type="GO" id="GO:0046521">
    <property type="term" value="P:sphingoid catabolic process"/>
    <property type="evidence" value="ECO:0007669"/>
    <property type="project" value="TreeGrafter"/>
</dbReference>
<name>A0AAD7AU03_9AGAR</name>
<dbReference type="Pfam" id="PF06127">
    <property type="entry name" value="Mpo1-like"/>
    <property type="match status" value="1"/>
</dbReference>
<evidence type="ECO:0008006" key="4">
    <source>
        <dbReference type="Google" id="ProtNLM"/>
    </source>
</evidence>
<feature type="transmembrane region" description="Helical" evidence="1">
    <location>
        <begin position="157"/>
        <end position="177"/>
    </location>
</feature>
<evidence type="ECO:0000313" key="3">
    <source>
        <dbReference type="Proteomes" id="UP001218218"/>
    </source>
</evidence>
<feature type="transmembrane region" description="Helical" evidence="1">
    <location>
        <begin position="100"/>
        <end position="120"/>
    </location>
</feature>
<organism evidence="2 3">
    <name type="scientific">Mycena albidolilacea</name>
    <dbReference type="NCBI Taxonomy" id="1033008"/>
    <lineage>
        <taxon>Eukaryota</taxon>
        <taxon>Fungi</taxon>
        <taxon>Dikarya</taxon>
        <taxon>Basidiomycota</taxon>
        <taxon>Agaricomycotina</taxon>
        <taxon>Agaricomycetes</taxon>
        <taxon>Agaricomycetidae</taxon>
        <taxon>Agaricales</taxon>
        <taxon>Marasmiineae</taxon>
        <taxon>Mycenaceae</taxon>
        <taxon>Mycena</taxon>
    </lineage>
</organism>
<dbReference type="AlphaFoldDB" id="A0AAD7AU03"/>
<proteinExistence type="predicted"/>
<dbReference type="GO" id="GO:0016020">
    <property type="term" value="C:membrane"/>
    <property type="evidence" value="ECO:0007669"/>
    <property type="project" value="GOC"/>
</dbReference>
<dbReference type="Proteomes" id="UP001218218">
    <property type="component" value="Unassembled WGS sequence"/>
</dbReference>
<comment type="caution">
    <text evidence="2">The sequence shown here is derived from an EMBL/GenBank/DDBJ whole genome shotgun (WGS) entry which is preliminary data.</text>
</comment>
<dbReference type="InterPro" id="IPR009305">
    <property type="entry name" value="Mpo1-like"/>
</dbReference>
<dbReference type="PANTHER" id="PTHR28026">
    <property type="entry name" value="DUF962 DOMAIN PROTEIN (AFU_ORTHOLOGUE AFUA_8G05310)"/>
    <property type="match status" value="1"/>
</dbReference>
<keyword evidence="3" id="KW-1185">Reference proteome</keyword>
<feature type="transmembrane region" description="Helical" evidence="1">
    <location>
        <begin position="73"/>
        <end position="94"/>
    </location>
</feature>
<keyword evidence="1" id="KW-1133">Transmembrane helix</keyword>
<accession>A0AAD7AU03</accession>
<gene>
    <name evidence="2" type="ORF">DFH08DRAFT_946998</name>
</gene>
<evidence type="ECO:0000256" key="1">
    <source>
        <dbReference type="SAM" id="Phobius"/>
    </source>
</evidence>
<sequence>MSKLFDVQHQLTFYGAYHSNRINILIHVICVPILLCQNPSDLNPRRVRSFQVMGSQVPVPSFIPAIHHRFSDYLVFDLNVPAIHAAIYLAYYFALEPFAALLYTPQLVLSLLTATAYASTAGHVTQAIILHAFSWVAQFIGHGVAEKRAPALLDNLIGAVVLAPFFVHLEILFALGYRPEMHKQLNNEIGKEITKLRKAQGDKRRAAATKEN</sequence>
<evidence type="ECO:0000313" key="2">
    <source>
        <dbReference type="EMBL" id="KAJ7368038.1"/>
    </source>
</evidence>
<keyword evidence="1" id="KW-0812">Transmembrane</keyword>
<dbReference type="GO" id="GO:0005783">
    <property type="term" value="C:endoplasmic reticulum"/>
    <property type="evidence" value="ECO:0007669"/>
    <property type="project" value="TreeGrafter"/>
</dbReference>
<dbReference type="EMBL" id="JARIHO010000001">
    <property type="protein sequence ID" value="KAJ7368038.1"/>
    <property type="molecule type" value="Genomic_DNA"/>
</dbReference>
<reference evidence="2" key="1">
    <citation type="submission" date="2023-03" db="EMBL/GenBank/DDBJ databases">
        <title>Massive genome expansion in bonnet fungi (Mycena s.s.) driven by repeated elements and novel gene families across ecological guilds.</title>
        <authorList>
            <consortium name="Lawrence Berkeley National Laboratory"/>
            <person name="Harder C.B."/>
            <person name="Miyauchi S."/>
            <person name="Viragh M."/>
            <person name="Kuo A."/>
            <person name="Thoen E."/>
            <person name="Andreopoulos B."/>
            <person name="Lu D."/>
            <person name="Skrede I."/>
            <person name="Drula E."/>
            <person name="Henrissat B."/>
            <person name="Morin E."/>
            <person name="Kohler A."/>
            <person name="Barry K."/>
            <person name="LaButti K."/>
            <person name="Morin E."/>
            <person name="Salamov A."/>
            <person name="Lipzen A."/>
            <person name="Mereny Z."/>
            <person name="Hegedus B."/>
            <person name="Baldrian P."/>
            <person name="Stursova M."/>
            <person name="Weitz H."/>
            <person name="Taylor A."/>
            <person name="Grigoriev I.V."/>
            <person name="Nagy L.G."/>
            <person name="Martin F."/>
            <person name="Kauserud H."/>
        </authorList>
    </citation>
    <scope>NUCLEOTIDE SEQUENCE</scope>
    <source>
        <strain evidence="2">CBHHK002</strain>
    </source>
</reference>
<keyword evidence="1" id="KW-0472">Membrane</keyword>
<protein>
    <recommendedName>
        <fullName evidence="4">DUF962-domain-containing protein</fullName>
    </recommendedName>
</protein>
<dbReference type="PANTHER" id="PTHR28026:SF9">
    <property type="entry name" value="2-HYDROXY-PALMITIC ACID DIOXYGENASE MPO1"/>
    <property type="match status" value="1"/>
</dbReference>